<organism evidence="1 2">
    <name type="scientific">Tetraparma gracilis</name>
    <dbReference type="NCBI Taxonomy" id="2962635"/>
    <lineage>
        <taxon>Eukaryota</taxon>
        <taxon>Sar</taxon>
        <taxon>Stramenopiles</taxon>
        <taxon>Ochrophyta</taxon>
        <taxon>Bolidophyceae</taxon>
        <taxon>Parmales</taxon>
        <taxon>Triparmaceae</taxon>
        <taxon>Tetraparma</taxon>
    </lineage>
</organism>
<gene>
    <name evidence="1" type="ORF">TeGR_g13752</name>
</gene>
<proteinExistence type="predicted"/>
<keyword evidence="2" id="KW-1185">Reference proteome</keyword>
<reference evidence="1 2" key="1">
    <citation type="journal article" date="2023" name="Commun. Biol.">
        <title>Genome analysis of Parmales, the sister group of diatoms, reveals the evolutionary specialization of diatoms from phago-mixotrophs to photoautotrophs.</title>
        <authorList>
            <person name="Ban H."/>
            <person name="Sato S."/>
            <person name="Yoshikawa S."/>
            <person name="Yamada K."/>
            <person name="Nakamura Y."/>
            <person name="Ichinomiya M."/>
            <person name="Sato N."/>
            <person name="Blanc-Mathieu R."/>
            <person name="Endo H."/>
            <person name="Kuwata A."/>
            <person name="Ogata H."/>
        </authorList>
    </citation>
    <scope>NUCLEOTIDE SEQUENCE [LARGE SCALE GENOMIC DNA]</scope>
</reference>
<name>A0ABQ6MDC5_9STRA</name>
<protein>
    <submittedName>
        <fullName evidence="1">Uncharacterized protein</fullName>
    </submittedName>
</protein>
<evidence type="ECO:0000313" key="1">
    <source>
        <dbReference type="EMBL" id="GMI23714.1"/>
    </source>
</evidence>
<evidence type="ECO:0000313" key="2">
    <source>
        <dbReference type="Proteomes" id="UP001165060"/>
    </source>
</evidence>
<dbReference type="EMBL" id="BRYB01002673">
    <property type="protein sequence ID" value="GMI23714.1"/>
    <property type="molecule type" value="Genomic_DNA"/>
</dbReference>
<accession>A0ABQ6MDC5</accession>
<sequence>MEPLFAGTPPTADHAWDFRGCDGGALDSAGSGLEATLMNGAACTTAGAVFDGSNDYADLDDWEWGGALTIEV</sequence>
<dbReference type="Proteomes" id="UP001165060">
    <property type="component" value="Unassembled WGS sequence"/>
</dbReference>
<comment type="caution">
    <text evidence="1">The sequence shown here is derived from an EMBL/GenBank/DDBJ whole genome shotgun (WGS) entry which is preliminary data.</text>
</comment>